<dbReference type="GO" id="GO:0005829">
    <property type="term" value="C:cytosol"/>
    <property type="evidence" value="ECO:0007669"/>
    <property type="project" value="GOC"/>
</dbReference>
<keyword evidence="3" id="KW-0813">Transport</keyword>
<dbReference type="InterPro" id="IPR048319">
    <property type="entry name" value="Vps52_CC"/>
</dbReference>
<dbReference type="GO" id="GO:0006896">
    <property type="term" value="P:Golgi to vacuole transport"/>
    <property type="evidence" value="ECO:0007669"/>
    <property type="project" value="TreeGrafter"/>
</dbReference>
<proteinExistence type="inferred from homology"/>
<evidence type="ECO:0000256" key="5">
    <source>
        <dbReference type="ARBA" id="ARBA00023034"/>
    </source>
</evidence>
<dbReference type="GO" id="GO:0000938">
    <property type="term" value="C:GARP complex"/>
    <property type="evidence" value="ECO:0007669"/>
    <property type="project" value="TreeGrafter"/>
</dbReference>
<evidence type="ECO:0000256" key="3">
    <source>
        <dbReference type="ARBA" id="ARBA00022448"/>
    </source>
</evidence>
<evidence type="ECO:0000256" key="4">
    <source>
        <dbReference type="ARBA" id="ARBA00022927"/>
    </source>
</evidence>
<evidence type="ECO:0000256" key="1">
    <source>
        <dbReference type="ARBA" id="ARBA00004601"/>
    </source>
</evidence>
<name>A0AAN7W6A8_9SACH</name>
<dbReference type="GO" id="GO:0042147">
    <property type="term" value="P:retrograde transport, endosome to Golgi"/>
    <property type="evidence" value="ECO:0007669"/>
    <property type="project" value="TreeGrafter"/>
</dbReference>
<evidence type="ECO:0000313" key="8">
    <source>
        <dbReference type="EMBL" id="KAK5782179.1"/>
    </source>
</evidence>
<reference evidence="9" key="1">
    <citation type="submission" date="2023-07" db="EMBL/GenBank/DDBJ databases">
        <title>A draft genome of Kazachstania heterogenica Y-27499.</title>
        <authorList>
            <person name="Donic C."/>
            <person name="Kralova J.S."/>
            <person name="Fidel L."/>
            <person name="Ben-Dor S."/>
            <person name="Jung S."/>
        </authorList>
    </citation>
    <scope>NUCLEOTIDE SEQUENCE [LARGE SCALE GENOMIC DNA]</scope>
    <source>
        <strain evidence="9">Y27499</strain>
    </source>
</reference>
<dbReference type="AlphaFoldDB" id="A0AAN7W6A8"/>
<comment type="similarity">
    <text evidence="2">Belongs to the VPS52 family.</text>
</comment>
<feature type="domain" description="Vps52 coiled-coil" evidence="6">
    <location>
        <begin position="69"/>
        <end position="238"/>
    </location>
</feature>
<keyword evidence="5" id="KW-0333">Golgi apparatus</keyword>
<comment type="caution">
    <text evidence="8">The sequence shown here is derived from an EMBL/GenBank/DDBJ whole genome shotgun (WGS) entry which is preliminary data.</text>
</comment>
<dbReference type="GO" id="GO:0032456">
    <property type="term" value="P:endocytic recycling"/>
    <property type="evidence" value="ECO:0007669"/>
    <property type="project" value="TreeGrafter"/>
</dbReference>
<dbReference type="EMBL" id="JAWIZZ010000006">
    <property type="protein sequence ID" value="KAK5782179.1"/>
    <property type="molecule type" value="Genomic_DNA"/>
</dbReference>
<comment type="subcellular location">
    <subcellularLocation>
        <location evidence="1">Golgi apparatus</location>
        <location evidence="1">trans-Golgi network</location>
    </subcellularLocation>
</comment>
<dbReference type="InterPro" id="IPR007258">
    <property type="entry name" value="Vps52"/>
</dbReference>
<feature type="domain" description="Vps52 C-terminal" evidence="7">
    <location>
        <begin position="256"/>
        <end position="512"/>
    </location>
</feature>
<dbReference type="Proteomes" id="UP001306508">
    <property type="component" value="Unassembled WGS sequence"/>
</dbReference>
<protein>
    <submittedName>
        <fullName evidence="8">Uncharacterized protein</fullName>
    </submittedName>
</protein>
<feature type="domain" description="Vps52 C-terminal" evidence="7">
    <location>
        <begin position="551"/>
        <end position="601"/>
    </location>
</feature>
<evidence type="ECO:0000313" key="9">
    <source>
        <dbReference type="Proteomes" id="UP001306508"/>
    </source>
</evidence>
<dbReference type="Pfam" id="PF04129">
    <property type="entry name" value="Vps52_CC"/>
    <property type="match status" value="1"/>
</dbReference>
<gene>
    <name evidence="8" type="ORF">RI543_000105</name>
</gene>
<dbReference type="GO" id="GO:0019905">
    <property type="term" value="F:syntaxin binding"/>
    <property type="evidence" value="ECO:0007669"/>
    <property type="project" value="TreeGrafter"/>
</dbReference>
<accession>A0AAN7W6A8</accession>
<dbReference type="PANTHER" id="PTHR14190">
    <property type="entry name" value="SUPPRESSOR OF ACTIN MUTATIONS 2/VACUOLAR PROTEIN SORTING 52"/>
    <property type="match status" value="1"/>
</dbReference>
<dbReference type="GO" id="GO:0015031">
    <property type="term" value="P:protein transport"/>
    <property type="evidence" value="ECO:0007669"/>
    <property type="project" value="UniProtKB-KW"/>
</dbReference>
<sequence length="642" mass="75172">METINKILDIDEHSFNIEHDVIIENETTDFFTKFLTDYSDFAKEQLDISDLNQLNEYLQLLEKKYCKYEDTIQNIIPPLTQYMTNLNTKLSEYTTELNLIKDKSDELKTIYNYNSRKLANISPVVNDLLIPPQVAREIILGKVNSSWIDHIAFIKDKQAMYSKYMHNNIKESNNTTPVILPTDFKKLCEVLKILKTVILERSKKFLISRIRILRSCNPIPSQRVQNQLLRLKNMFKFIIENNMSLALEIRQAYAYTMRWYYKEYFSRYIRSLTILQFTPIDNQYSLGHIVNNSNISTSLFSTYLSNSYGYSSAVSNDAIKEYFQINKRLSILTQEDNTVMVSQIAENNKNTKNNFIEIGFKNLNLAILDNCTVEFNFLKDFFQISDNVEEINGILEQIFHPTFEQALTYIEQILINPNIFDIFGVLISIRIGQKLQLESLKRSIPSFVDYLNDQLMMLWPKFQQLIDWQSESLNNLSVTTLNLEDTDLLSQPHELTISFTLFLESLLTLSIDDSCAINYYFSNKEDADIDYKDNCTDPEKNTNNNSRFDPKAEPLYQSIIRIRNDYETVMTKFSKITKSAEKFLSINYLYLYNSLQQQNNLSAHTIDNEILYNKSKNVNKLSVLQEIELHFETLVKAYTKNS</sequence>
<dbReference type="PANTHER" id="PTHR14190:SF7">
    <property type="entry name" value="VACUOLAR PROTEIN SORTING-ASSOCIATED PROTEIN 52 HOMOLOG"/>
    <property type="match status" value="1"/>
</dbReference>
<evidence type="ECO:0000259" key="6">
    <source>
        <dbReference type="Pfam" id="PF04129"/>
    </source>
</evidence>
<keyword evidence="9" id="KW-1185">Reference proteome</keyword>
<organism evidence="8 9">
    <name type="scientific">Arxiozyma heterogenica</name>
    <dbReference type="NCBI Taxonomy" id="278026"/>
    <lineage>
        <taxon>Eukaryota</taxon>
        <taxon>Fungi</taxon>
        <taxon>Dikarya</taxon>
        <taxon>Ascomycota</taxon>
        <taxon>Saccharomycotina</taxon>
        <taxon>Saccharomycetes</taxon>
        <taxon>Saccharomycetales</taxon>
        <taxon>Saccharomycetaceae</taxon>
        <taxon>Arxiozyma</taxon>
    </lineage>
</organism>
<dbReference type="Pfam" id="PF20655">
    <property type="entry name" value="Vps52_C"/>
    <property type="match status" value="2"/>
</dbReference>
<evidence type="ECO:0000259" key="7">
    <source>
        <dbReference type="Pfam" id="PF20655"/>
    </source>
</evidence>
<keyword evidence="4" id="KW-0653">Protein transport</keyword>
<dbReference type="InterPro" id="IPR048361">
    <property type="entry name" value="Vps52_C"/>
</dbReference>
<evidence type="ECO:0000256" key="2">
    <source>
        <dbReference type="ARBA" id="ARBA00008180"/>
    </source>
</evidence>